<name>A0A8E2AXT8_9APHY</name>
<organism evidence="2 3">
    <name type="scientific">Obba rivulosa</name>
    <dbReference type="NCBI Taxonomy" id="1052685"/>
    <lineage>
        <taxon>Eukaryota</taxon>
        <taxon>Fungi</taxon>
        <taxon>Dikarya</taxon>
        <taxon>Basidiomycota</taxon>
        <taxon>Agaricomycotina</taxon>
        <taxon>Agaricomycetes</taxon>
        <taxon>Polyporales</taxon>
        <taxon>Gelatoporiaceae</taxon>
        <taxon>Obba</taxon>
    </lineage>
</organism>
<keyword evidence="1" id="KW-1133">Transmembrane helix</keyword>
<evidence type="ECO:0000256" key="1">
    <source>
        <dbReference type="SAM" id="Phobius"/>
    </source>
</evidence>
<sequence>MTWIHQRGRGFEQPGNEPNRTRLVGTPAVLLVLALAVVAIHVSVIPLSYFEKTVHEILCK</sequence>
<feature type="transmembrane region" description="Helical" evidence="1">
    <location>
        <begin position="28"/>
        <end position="50"/>
    </location>
</feature>
<gene>
    <name evidence="2" type="ORF">OBBRIDRAFT_791123</name>
</gene>
<accession>A0A8E2AXT8</accession>
<dbReference type="AlphaFoldDB" id="A0A8E2AXT8"/>
<keyword evidence="3" id="KW-1185">Reference proteome</keyword>
<evidence type="ECO:0000313" key="3">
    <source>
        <dbReference type="Proteomes" id="UP000250043"/>
    </source>
</evidence>
<keyword evidence="1" id="KW-0812">Transmembrane</keyword>
<dbReference type="EMBL" id="KV722367">
    <property type="protein sequence ID" value="OCH92526.1"/>
    <property type="molecule type" value="Genomic_DNA"/>
</dbReference>
<evidence type="ECO:0000313" key="2">
    <source>
        <dbReference type="EMBL" id="OCH92526.1"/>
    </source>
</evidence>
<protein>
    <submittedName>
        <fullName evidence="2">Uncharacterized protein</fullName>
    </submittedName>
</protein>
<reference evidence="2 3" key="1">
    <citation type="submission" date="2016-07" db="EMBL/GenBank/DDBJ databases">
        <title>Draft genome of the white-rot fungus Obba rivulosa 3A-2.</title>
        <authorList>
            <consortium name="DOE Joint Genome Institute"/>
            <person name="Miettinen O."/>
            <person name="Riley R."/>
            <person name="Acob R."/>
            <person name="Barry K."/>
            <person name="Cullen D."/>
            <person name="De Vries R."/>
            <person name="Hainaut M."/>
            <person name="Hatakka A."/>
            <person name="Henrissat B."/>
            <person name="Hilden K."/>
            <person name="Kuo R."/>
            <person name="Labutti K."/>
            <person name="Lipzen A."/>
            <person name="Makela M.R."/>
            <person name="Sandor L."/>
            <person name="Spatafora J.W."/>
            <person name="Grigoriev I.V."/>
            <person name="Hibbett D.S."/>
        </authorList>
    </citation>
    <scope>NUCLEOTIDE SEQUENCE [LARGE SCALE GENOMIC DNA]</scope>
    <source>
        <strain evidence="2 3">3A-2</strain>
    </source>
</reference>
<dbReference type="Proteomes" id="UP000250043">
    <property type="component" value="Unassembled WGS sequence"/>
</dbReference>
<proteinExistence type="predicted"/>
<keyword evidence="1" id="KW-0472">Membrane</keyword>